<evidence type="ECO:0000313" key="2">
    <source>
        <dbReference type="Proteomes" id="UP000000763"/>
    </source>
</evidence>
<dbReference type="Proteomes" id="UP000000763">
    <property type="component" value="Chromosome 6"/>
</dbReference>
<evidence type="ECO:0000313" key="1">
    <source>
        <dbReference type="EMBL" id="BAD46148.1"/>
    </source>
</evidence>
<gene>
    <name evidence="1" type="primary">OSJNBa0075M17.25</name>
</gene>
<dbReference type="AlphaFoldDB" id="Q652W9"/>
<dbReference type="EMBL" id="AP005472">
    <property type="protein sequence ID" value="BAD46148.1"/>
    <property type="molecule type" value="Genomic_DNA"/>
</dbReference>
<name>Q652W9_ORYSJ</name>
<proteinExistence type="predicted"/>
<accession>Q652W9</accession>
<protein>
    <submittedName>
        <fullName evidence="1">Uncharacterized protein</fullName>
    </submittedName>
</protein>
<sequence>MFSNRPGSKDDQVVETLPDNSTIQTIDSSPPFIKVDIQGCGARAPRLNVVEWRTKVV</sequence>
<reference evidence="2" key="2">
    <citation type="journal article" date="2008" name="Nucleic Acids Res.">
        <title>The rice annotation project database (RAP-DB): 2008 update.</title>
        <authorList>
            <consortium name="The rice annotation project (RAP)"/>
        </authorList>
    </citation>
    <scope>GENOME REANNOTATION</scope>
    <source>
        <strain evidence="2">cv. Nipponbare</strain>
    </source>
</reference>
<organism evidence="1 2">
    <name type="scientific">Oryza sativa subsp. japonica</name>
    <name type="common">Rice</name>
    <dbReference type="NCBI Taxonomy" id="39947"/>
    <lineage>
        <taxon>Eukaryota</taxon>
        <taxon>Viridiplantae</taxon>
        <taxon>Streptophyta</taxon>
        <taxon>Embryophyta</taxon>
        <taxon>Tracheophyta</taxon>
        <taxon>Spermatophyta</taxon>
        <taxon>Magnoliopsida</taxon>
        <taxon>Liliopsida</taxon>
        <taxon>Poales</taxon>
        <taxon>Poaceae</taxon>
        <taxon>BOP clade</taxon>
        <taxon>Oryzoideae</taxon>
        <taxon>Oryzeae</taxon>
        <taxon>Oryzinae</taxon>
        <taxon>Oryza</taxon>
        <taxon>Oryza sativa</taxon>
    </lineage>
</organism>
<reference evidence="2" key="1">
    <citation type="journal article" date="2005" name="Nature">
        <title>The map-based sequence of the rice genome.</title>
        <authorList>
            <consortium name="International rice genome sequencing project (IRGSP)"/>
            <person name="Matsumoto T."/>
            <person name="Wu J."/>
            <person name="Kanamori H."/>
            <person name="Katayose Y."/>
            <person name="Fujisawa M."/>
            <person name="Namiki N."/>
            <person name="Mizuno H."/>
            <person name="Yamamoto K."/>
            <person name="Antonio B.A."/>
            <person name="Baba T."/>
            <person name="Sakata K."/>
            <person name="Nagamura Y."/>
            <person name="Aoki H."/>
            <person name="Arikawa K."/>
            <person name="Arita K."/>
            <person name="Bito T."/>
            <person name="Chiden Y."/>
            <person name="Fujitsuka N."/>
            <person name="Fukunaka R."/>
            <person name="Hamada M."/>
            <person name="Harada C."/>
            <person name="Hayashi A."/>
            <person name="Hijishita S."/>
            <person name="Honda M."/>
            <person name="Hosokawa S."/>
            <person name="Ichikawa Y."/>
            <person name="Idonuma A."/>
            <person name="Iijima M."/>
            <person name="Ikeda M."/>
            <person name="Ikeno M."/>
            <person name="Ito K."/>
            <person name="Ito S."/>
            <person name="Ito T."/>
            <person name="Ito Y."/>
            <person name="Ito Y."/>
            <person name="Iwabuchi A."/>
            <person name="Kamiya K."/>
            <person name="Karasawa W."/>
            <person name="Kurita K."/>
            <person name="Katagiri S."/>
            <person name="Kikuta A."/>
            <person name="Kobayashi H."/>
            <person name="Kobayashi N."/>
            <person name="Machita K."/>
            <person name="Maehara T."/>
            <person name="Masukawa M."/>
            <person name="Mizubayashi T."/>
            <person name="Mukai Y."/>
            <person name="Nagasaki H."/>
            <person name="Nagata Y."/>
            <person name="Naito S."/>
            <person name="Nakashima M."/>
            <person name="Nakama Y."/>
            <person name="Nakamichi Y."/>
            <person name="Nakamura M."/>
            <person name="Meguro A."/>
            <person name="Negishi M."/>
            <person name="Ohta I."/>
            <person name="Ohta T."/>
            <person name="Okamoto M."/>
            <person name="Ono N."/>
            <person name="Saji S."/>
            <person name="Sakaguchi M."/>
            <person name="Sakai K."/>
            <person name="Shibata M."/>
            <person name="Shimokawa T."/>
            <person name="Song J."/>
            <person name="Takazaki Y."/>
            <person name="Terasawa K."/>
            <person name="Tsugane M."/>
            <person name="Tsuji K."/>
            <person name="Ueda S."/>
            <person name="Waki K."/>
            <person name="Yamagata H."/>
            <person name="Yamamoto M."/>
            <person name="Yamamoto S."/>
            <person name="Yamane H."/>
            <person name="Yoshiki S."/>
            <person name="Yoshihara R."/>
            <person name="Yukawa K."/>
            <person name="Zhong H."/>
            <person name="Yano M."/>
            <person name="Yuan Q."/>
            <person name="Ouyang S."/>
            <person name="Liu J."/>
            <person name="Jones K.M."/>
            <person name="Gansberger K."/>
            <person name="Moffat K."/>
            <person name="Hill J."/>
            <person name="Bera J."/>
            <person name="Fadrosh D."/>
            <person name="Jin S."/>
            <person name="Johri S."/>
            <person name="Kim M."/>
            <person name="Overton L."/>
            <person name="Reardon M."/>
            <person name="Tsitrin T."/>
            <person name="Vuong H."/>
            <person name="Weaver B."/>
            <person name="Ciecko A."/>
            <person name="Tallon L."/>
            <person name="Jackson J."/>
            <person name="Pai G."/>
            <person name="Aken S.V."/>
            <person name="Utterback T."/>
            <person name="Reidmuller S."/>
            <person name="Feldblyum T."/>
            <person name="Hsiao J."/>
            <person name="Zismann V."/>
            <person name="Iobst S."/>
            <person name="de Vazeille A.R."/>
            <person name="Buell C.R."/>
            <person name="Ying K."/>
            <person name="Li Y."/>
            <person name="Lu T."/>
            <person name="Huang Y."/>
            <person name="Zhao Q."/>
            <person name="Feng Q."/>
            <person name="Zhang L."/>
            <person name="Zhu J."/>
            <person name="Weng Q."/>
            <person name="Mu J."/>
            <person name="Lu Y."/>
            <person name="Fan D."/>
            <person name="Liu Y."/>
            <person name="Guan J."/>
            <person name="Zhang Y."/>
            <person name="Yu S."/>
            <person name="Liu X."/>
            <person name="Zhang Y."/>
            <person name="Hong G."/>
            <person name="Han B."/>
            <person name="Choisne N."/>
            <person name="Demange N."/>
            <person name="Orjeda G."/>
            <person name="Samain S."/>
            <person name="Cattolico L."/>
            <person name="Pelletier E."/>
            <person name="Couloux A."/>
            <person name="Segurens B."/>
            <person name="Wincker P."/>
            <person name="D'Hont A."/>
            <person name="Scarpelli C."/>
            <person name="Weissenbach J."/>
            <person name="Salanoubat M."/>
            <person name="Quetier F."/>
            <person name="Yu Y."/>
            <person name="Kim H.R."/>
            <person name="Rambo T."/>
            <person name="Currie J."/>
            <person name="Collura K."/>
            <person name="Luo M."/>
            <person name="Yang T."/>
            <person name="Ammiraju J.S.S."/>
            <person name="Engler F."/>
            <person name="Soderlund C."/>
            <person name="Wing R.A."/>
            <person name="Palmer L.E."/>
            <person name="de la Bastide M."/>
            <person name="Spiegel L."/>
            <person name="Nascimento L."/>
            <person name="Zutavern T."/>
            <person name="O'Shaughnessy A."/>
            <person name="Dike S."/>
            <person name="Dedhia N."/>
            <person name="Preston R."/>
            <person name="Balija V."/>
            <person name="McCombie W.R."/>
            <person name="Chow T."/>
            <person name="Chen H."/>
            <person name="Chung M."/>
            <person name="Chen C."/>
            <person name="Shaw J."/>
            <person name="Wu H."/>
            <person name="Hsiao K."/>
            <person name="Chao Y."/>
            <person name="Chu M."/>
            <person name="Cheng C."/>
            <person name="Hour A."/>
            <person name="Lee P."/>
            <person name="Lin S."/>
            <person name="Lin Y."/>
            <person name="Liou J."/>
            <person name="Liu S."/>
            <person name="Hsing Y."/>
            <person name="Raghuvanshi S."/>
            <person name="Mohanty A."/>
            <person name="Bharti A.K."/>
            <person name="Gaur A."/>
            <person name="Gupta V."/>
            <person name="Kumar D."/>
            <person name="Ravi V."/>
            <person name="Vij S."/>
            <person name="Kapur A."/>
            <person name="Khurana P."/>
            <person name="Khurana P."/>
            <person name="Khurana J.P."/>
            <person name="Tyagi A.K."/>
            <person name="Gaikwad K."/>
            <person name="Singh A."/>
            <person name="Dalal V."/>
            <person name="Srivastava S."/>
            <person name="Dixit A."/>
            <person name="Pal A.K."/>
            <person name="Ghazi I.A."/>
            <person name="Yadav M."/>
            <person name="Pandit A."/>
            <person name="Bhargava A."/>
            <person name="Sureshbabu K."/>
            <person name="Batra K."/>
            <person name="Sharma T.R."/>
            <person name="Mohapatra T."/>
            <person name="Singh N.K."/>
            <person name="Messing J."/>
            <person name="Nelson A.B."/>
            <person name="Fuks G."/>
            <person name="Kavchok S."/>
            <person name="Keizer G."/>
            <person name="Linton E."/>
            <person name="Llaca V."/>
            <person name="Song R."/>
            <person name="Tanyolac B."/>
            <person name="Young S."/>
            <person name="Ho-Il K."/>
            <person name="Hahn J.H."/>
            <person name="Sangsakoo G."/>
            <person name="Vanavichit A."/>
            <person name="de Mattos Luiz.A.T."/>
            <person name="Zimmer P.D."/>
            <person name="Malone G."/>
            <person name="Dellagostin O."/>
            <person name="de Oliveira A.C."/>
            <person name="Bevan M."/>
            <person name="Bancroft I."/>
            <person name="Minx P."/>
            <person name="Cordum H."/>
            <person name="Wilson R."/>
            <person name="Cheng Z."/>
            <person name="Jin W."/>
            <person name="Jiang J."/>
            <person name="Leong S.A."/>
            <person name="Iwama H."/>
            <person name="Gojobori T."/>
            <person name="Itoh T."/>
            <person name="Niimura Y."/>
            <person name="Fujii Y."/>
            <person name="Habara T."/>
            <person name="Sakai H."/>
            <person name="Sato Y."/>
            <person name="Wilson G."/>
            <person name="Kumar K."/>
            <person name="McCouch S."/>
            <person name="Juretic N."/>
            <person name="Hoen D."/>
            <person name="Wright S."/>
            <person name="Bruskiewich R."/>
            <person name="Bureau T."/>
            <person name="Miyao A."/>
            <person name="Hirochika H."/>
            <person name="Nishikawa T."/>
            <person name="Kadowaki K."/>
            <person name="Sugiura M."/>
            <person name="Burr B."/>
            <person name="Sasaki T."/>
        </authorList>
    </citation>
    <scope>NUCLEOTIDE SEQUENCE [LARGE SCALE GENOMIC DNA]</scope>
    <source>
        <strain evidence="2">cv. Nipponbare</strain>
    </source>
</reference>